<name>A0A8J6E3E2_9EUKA</name>
<evidence type="ECO:0000256" key="1">
    <source>
        <dbReference type="SAM" id="MobiDB-lite"/>
    </source>
</evidence>
<protein>
    <submittedName>
        <fullName evidence="2">Uncharacterized protein</fullName>
    </submittedName>
</protein>
<evidence type="ECO:0000313" key="3">
    <source>
        <dbReference type="Proteomes" id="UP000717585"/>
    </source>
</evidence>
<feature type="region of interest" description="Disordered" evidence="1">
    <location>
        <begin position="1"/>
        <end position="41"/>
    </location>
</feature>
<feature type="compositionally biased region" description="Polar residues" evidence="1">
    <location>
        <begin position="511"/>
        <end position="526"/>
    </location>
</feature>
<gene>
    <name evidence="2" type="ORF">J8273_2725</name>
</gene>
<feature type="region of interest" description="Disordered" evidence="1">
    <location>
        <begin position="168"/>
        <end position="193"/>
    </location>
</feature>
<reference evidence="2" key="1">
    <citation type="submission" date="2021-05" db="EMBL/GenBank/DDBJ databases">
        <title>A free-living protist that lacks canonical eukaryotic 1 DNA replication and segregation systems.</title>
        <authorList>
            <person name="Salas-Leiva D.E."/>
            <person name="Tromer E.C."/>
            <person name="Curtis B.A."/>
            <person name="Jerlstrom-Hultqvist J."/>
            <person name="Kolisko M."/>
            <person name="Yi Z."/>
            <person name="Salas-Leiva J.S."/>
            <person name="Gallot-Lavallee L."/>
            <person name="Kops G.J.P.L."/>
            <person name="Archibald J.M."/>
            <person name="Simpson A.G.B."/>
            <person name="Roger A.J."/>
        </authorList>
    </citation>
    <scope>NUCLEOTIDE SEQUENCE</scope>
    <source>
        <strain evidence="2">BICM</strain>
    </source>
</reference>
<dbReference type="AlphaFoldDB" id="A0A8J6E3E2"/>
<comment type="caution">
    <text evidence="2">The sequence shown here is derived from an EMBL/GenBank/DDBJ whole genome shotgun (WGS) entry which is preliminary data.</text>
</comment>
<feature type="region of interest" description="Disordered" evidence="1">
    <location>
        <begin position="205"/>
        <end position="272"/>
    </location>
</feature>
<sequence length="572" mass="63179">MNEERPFGGRTRSVMSPNYYRDTLSTPPSKRRHPSRQFDEFDGFVSPMHQEEKLRIPSANIKNLDPASSIRRPPRNTSPLSNRADDIQITLPPPPPSNRSISVVEAIFPTPKAKLKAEQLMTENVARLQQIMAETRRHQTRMSARCKTAVHRPSQRLFVGRAMCADVGAHPMDEPDDSPNTPQTVPRKPRRASPTMLAMYQRRHAGAGGKTGGPIAQAPIPTEPDHEVTPSLDDLPSPRPLTPADTATETAPDSGKVGPGSDTSTDEDHFDPTSISTRLEERMLALPPASPAVPVAMVRPETPTELRTHVDLTPHTPPGSSVLRRSGRYLGKVLSTDVNDLLQCIPRQVKQQQVAIDQERKKSEHGHMRRAVQMDRERRQRLSAAPMPSTVYDSPPAHYDLMDVEPTVGGSPPRKVPFRPPPHPVHKQPVKGQPFDLEEVTAAARSCSANARRVISREARPFSVQLTRRRQQSRLGRPSSTLNTRTVGGTMWRQSSSMPPAHRPSLALSESMLTPQFTLPSMTQSGRRVGRRERPNSPAGPATARSTLALSTMLPPAEFPSPASLPGTPERW</sequence>
<feature type="region of interest" description="Disordered" evidence="1">
    <location>
        <begin position="63"/>
        <end position="98"/>
    </location>
</feature>
<feature type="compositionally biased region" description="Low complexity" evidence="1">
    <location>
        <begin position="242"/>
        <end position="253"/>
    </location>
</feature>
<evidence type="ECO:0000313" key="2">
    <source>
        <dbReference type="EMBL" id="KAG9395813.1"/>
    </source>
</evidence>
<feature type="compositionally biased region" description="Polar residues" evidence="1">
    <location>
        <begin position="478"/>
        <end position="498"/>
    </location>
</feature>
<feature type="region of interest" description="Disordered" evidence="1">
    <location>
        <begin position="466"/>
        <end position="572"/>
    </location>
</feature>
<feature type="region of interest" description="Disordered" evidence="1">
    <location>
        <begin position="355"/>
        <end position="396"/>
    </location>
</feature>
<organism evidence="2 3">
    <name type="scientific">Carpediemonas membranifera</name>
    <dbReference type="NCBI Taxonomy" id="201153"/>
    <lineage>
        <taxon>Eukaryota</taxon>
        <taxon>Metamonada</taxon>
        <taxon>Carpediemonas-like organisms</taxon>
        <taxon>Carpediemonas</taxon>
    </lineage>
</organism>
<dbReference type="EMBL" id="JAHDYR010000008">
    <property type="protein sequence ID" value="KAG9395813.1"/>
    <property type="molecule type" value="Genomic_DNA"/>
</dbReference>
<keyword evidence="3" id="KW-1185">Reference proteome</keyword>
<accession>A0A8J6E3E2</accession>
<proteinExistence type="predicted"/>
<dbReference type="Proteomes" id="UP000717585">
    <property type="component" value="Unassembled WGS sequence"/>
</dbReference>
<feature type="compositionally biased region" description="Basic and acidic residues" evidence="1">
    <location>
        <begin position="357"/>
        <end position="380"/>
    </location>
</feature>